<gene>
    <name evidence="1" type="ORF">HMPREF1090_01259</name>
</gene>
<protein>
    <recommendedName>
        <fullName evidence="3">DUF3006 domain-containing protein</fullName>
    </recommendedName>
</protein>
<dbReference type="AlphaFoldDB" id="A0A0E2HDK9"/>
<organism evidence="1 2">
    <name type="scientific">[Clostridium] clostridioforme 90A8</name>
    <dbReference type="NCBI Taxonomy" id="999408"/>
    <lineage>
        <taxon>Bacteria</taxon>
        <taxon>Bacillati</taxon>
        <taxon>Bacillota</taxon>
        <taxon>Clostridia</taxon>
        <taxon>Lachnospirales</taxon>
        <taxon>Lachnospiraceae</taxon>
        <taxon>Enterocloster</taxon>
    </lineage>
</organism>
<dbReference type="Gene3D" id="6.20.120.50">
    <property type="match status" value="1"/>
</dbReference>
<proteinExistence type="predicted"/>
<evidence type="ECO:0008006" key="3">
    <source>
        <dbReference type="Google" id="ProtNLM"/>
    </source>
</evidence>
<dbReference type="InterPro" id="IPR021377">
    <property type="entry name" value="DUF3006"/>
</dbReference>
<dbReference type="Proteomes" id="UP000013085">
    <property type="component" value="Unassembled WGS sequence"/>
</dbReference>
<evidence type="ECO:0000313" key="2">
    <source>
        <dbReference type="Proteomes" id="UP000013085"/>
    </source>
</evidence>
<name>A0A0E2HDK9_9FIRM</name>
<accession>A0A0E2HDK9</accession>
<dbReference type="Pfam" id="PF11213">
    <property type="entry name" value="DUF3006"/>
    <property type="match status" value="1"/>
</dbReference>
<dbReference type="GeneID" id="57961353"/>
<reference evidence="1 2" key="1">
    <citation type="submission" date="2013-01" db="EMBL/GenBank/DDBJ databases">
        <title>The Genome Sequence of Clostridium clostridioforme 90A8.</title>
        <authorList>
            <consortium name="The Broad Institute Genome Sequencing Platform"/>
            <person name="Earl A."/>
            <person name="Ward D."/>
            <person name="Feldgarden M."/>
            <person name="Gevers D."/>
            <person name="Courvalin P."/>
            <person name="Lambert T."/>
            <person name="Walker B."/>
            <person name="Young S.K."/>
            <person name="Zeng Q."/>
            <person name="Gargeya S."/>
            <person name="Fitzgerald M."/>
            <person name="Haas B."/>
            <person name="Abouelleil A."/>
            <person name="Alvarado L."/>
            <person name="Arachchi H.M."/>
            <person name="Berlin A.M."/>
            <person name="Chapman S.B."/>
            <person name="Dewar J."/>
            <person name="Goldberg J."/>
            <person name="Griggs A."/>
            <person name="Gujja S."/>
            <person name="Hansen M."/>
            <person name="Howarth C."/>
            <person name="Imamovic A."/>
            <person name="Larimer J."/>
            <person name="McCowan C."/>
            <person name="Murphy C."/>
            <person name="Neiman D."/>
            <person name="Pearson M."/>
            <person name="Priest M."/>
            <person name="Roberts A."/>
            <person name="Saif S."/>
            <person name="Shea T."/>
            <person name="Sisk P."/>
            <person name="Sykes S."/>
            <person name="Wortman J."/>
            <person name="Nusbaum C."/>
            <person name="Birren B."/>
        </authorList>
    </citation>
    <scope>NUCLEOTIDE SEQUENCE [LARGE SCALE GENOMIC DNA]</scope>
    <source>
        <strain evidence="1 2">90A8</strain>
    </source>
</reference>
<dbReference type="EMBL" id="AGYR01000010">
    <property type="protein sequence ID" value="ENZ18377.1"/>
    <property type="molecule type" value="Genomic_DNA"/>
</dbReference>
<sequence>MKYIIDRLEEGLAICETELRKRISVPVSHLPKGIKEGDVLREEEGRFSLDSEETDKRRREMKKKLMDLFE</sequence>
<dbReference type="PATRIC" id="fig|999408.3.peg.1346"/>
<dbReference type="RefSeq" id="WP_002588404.1">
    <property type="nucleotide sequence ID" value="NZ_KB851009.1"/>
</dbReference>
<dbReference type="HOGENOM" id="CLU_181623_2_1_9"/>
<comment type="caution">
    <text evidence="1">The sequence shown here is derived from an EMBL/GenBank/DDBJ whole genome shotgun (WGS) entry which is preliminary data.</text>
</comment>
<evidence type="ECO:0000313" key="1">
    <source>
        <dbReference type="EMBL" id="ENZ18377.1"/>
    </source>
</evidence>